<dbReference type="InterPro" id="IPR005064">
    <property type="entry name" value="BUG"/>
</dbReference>
<evidence type="ECO:0000313" key="3">
    <source>
        <dbReference type="EMBL" id="NUZ07292.1"/>
    </source>
</evidence>
<evidence type="ECO:0000256" key="2">
    <source>
        <dbReference type="SAM" id="SignalP"/>
    </source>
</evidence>
<dbReference type="AlphaFoldDB" id="A0A7Y6TXN3"/>
<dbReference type="PIRSF" id="PIRSF017082">
    <property type="entry name" value="YflP"/>
    <property type="match status" value="1"/>
</dbReference>
<feature type="signal peptide" evidence="2">
    <location>
        <begin position="1"/>
        <end position="25"/>
    </location>
</feature>
<dbReference type="SUPFAM" id="SSF53850">
    <property type="entry name" value="Periplasmic binding protein-like II"/>
    <property type="match status" value="1"/>
</dbReference>
<keyword evidence="4" id="KW-1185">Reference proteome</keyword>
<protein>
    <submittedName>
        <fullName evidence="3">Tripartite tricarboxylate transporter substrate binding protein</fullName>
    </submittedName>
</protein>
<dbReference type="EMBL" id="JABWMJ010000007">
    <property type="protein sequence ID" value="NUZ07292.1"/>
    <property type="molecule type" value="Genomic_DNA"/>
</dbReference>
<proteinExistence type="inferred from homology"/>
<dbReference type="InterPro" id="IPR042100">
    <property type="entry name" value="Bug_dom1"/>
</dbReference>
<gene>
    <name evidence="3" type="ORF">HQN59_16135</name>
</gene>
<accession>A0A7Y6TXN3</accession>
<dbReference type="Proteomes" id="UP000529637">
    <property type="component" value="Unassembled WGS sequence"/>
</dbReference>
<evidence type="ECO:0000256" key="1">
    <source>
        <dbReference type="ARBA" id="ARBA00006987"/>
    </source>
</evidence>
<comment type="caution">
    <text evidence="3">The sequence shown here is derived from an EMBL/GenBank/DDBJ whole genome shotgun (WGS) entry which is preliminary data.</text>
</comment>
<dbReference type="RefSeq" id="WP_176070137.1">
    <property type="nucleotide sequence ID" value="NZ_JABWMJ010000007.1"/>
</dbReference>
<dbReference type="PANTHER" id="PTHR42928">
    <property type="entry name" value="TRICARBOXYLATE-BINDING PROTEIN"/>
    <property type="match status" value="1"/>
</dbReference>
<dbReference type="CDD" id="cd07012">
    <property type="entry name" value="PBP2_Bug_TTT"/>
    <property type="match status" value="1"/>
</dbReference>
<comment type="similarity">
    <text evidence="1">Belongs to the UPF0065 (bug) family.</text>
</comment>
<name>A0A7Y6TXN3_9BURK</name>
<evidence type="ECO:0000313" key="4">
    <source>
        <dbReference type="Proteomes" id="UP000529637"/>
    </source>
</evidence>
<reference evidence="3 4" key="1">
    <citation type="submission" date="2020-06" db="EMBL/GenBank/DDBJ databases">
        <title>Schlegella sp. ID0723 isolated from air conditioner.</title>
        <authorList>
            <person name="Kim D.Y."/>
            <person name="Kim D.-U."/>
        </authorList>
    </citation>
    <scope>NUCLEOTIDE SEQUENCE [LARGE SCALE GENOMIC DNA]</scope>
    <source>
        <strain evidence="3 4">ID0723</strain>
    </source>
</reference>
<keyword evidence="2" id="KW-0732">Signal</keyword>
<organism evidence="3 4">
    <name type="scientific">Piscinibacter koreensis</name>
    <dbReference type="NCBI Taxonomy" id="2742824"/>
    <lineage>
        <taxon>Bacteria</taxon>
        <taxon>Pseudomonadati</taxon>
        <taxon>Pseudomonadota</taxon>
        <taxon>Betaproteobacteria</taxon>
        <taxon>Burkholderiales</taxon>
        <taxon>Sphaerotilaceae</taxon>
        <taxon>Piscinibacter</taxon>
    </lineage>
</organism>
<dbReference type="PANTHER" id="PTHR42928:SF5">
    <property type="entry name" value="BLR1237 PROTEIN"/>
    <property type="match status" value="1"/>
</dbReference>
<feature type="chain" id="PRO_5031381927" evidence="2">
    <location>
        <begin position="26"/>
        <end position="328"/>
    </location>
</feature>
<dbReference type="Pfam" id="PF03401">
    <property type="entry name" value="TctC"/>
    <property type="match status" value="1"/>
</dbReference>
<sequence>MSLDSTRRQLLLAAAGSVVAGSAFAQPAPGGKIVKIIVGFPPGQATDAVARVLAEKLRAQTGDTYIIENRPGQGGSIGMGATAKSPSDGSVMMLTHMSAVATNPHLYKSVPYDSLKDFEAVGLVADLPFVLAVNPSLPVKSVQDLVRHAKANPGKLTNASSGNGTVSHLAMENFKRRTGIEVVHVPYKGSGPGLTDVVSGQVSMALETAAAVRPLAESGKLRVLAVGSRVRLPGAFANVPTLDEQGFKDFNAVTWIMLIYPSGTPKEIVQRTFTATNSVMRMPETEQQLLAIGALPRTSKSPDEAAAYIRTEFQQWGETVKRSGVQLD</sequence>
<dbReference type="Gene3D" id="3.40.190.10">
    <property type="entry name" value="Periplasmic binding protein-like II"/>
    <property type="match status" value="1"/>
</dbReference>
<dbReference type="Gene3D" id="3.40.190.150">
    <property type="entry name" value="Bordetella uptake gene, domain 1"/>
    <property type="match status" value="1"/>
</dbReference>